<dbReference type="Proteomes" id="UP000777482">
    <property type="component" value="Unassembled WGS sequence"/>
</dbReference>
<feature type="transmembrane region" description="Helical" evidence="2">
    <location>
        <begin position="331"/>
        <end position="353"/>
    </location>
</feature>
<accession>A0A9P7B2X5</accession>
<gene>
    <name evidence="5" type="ORF">C6P46_007055</name>
</gene>
<dbReference type="Pfam" id="PF23317">
    <property type="entry name" value="YVC1_C"/>
    <property type="match status" value="1"/>
</dbReference>
<feature type="transmembrane region" description="Helical" evidence="2">
    <location>
        <begin position="550"/>
        <end position="568"/>
    </location>
</feature>
<protein>
    <recommendedName>
        <fullName evidence="7">Receptor-activated Ca2+-permeable cation channel</fullName>
    </recommendedName>
</protein>
<evidence type="ECO:0008006" key="7">
    <source>
        <dbReference type="Google" id="ProtNLM"/>
    </source>
</evidence>
<evidence type="ECO:0000256" key="2">
    <source>
        <dbReference type="SAM" id="Phobius"/>
    </source>
</evidence>
<feature type="transmembrane region" description="Helical" evidence="2">
    <location>
        <begin position="279"/>
        <end position="298"/>
    </location>
</feature>
<feature type="transmembrane region" description="Helical" evidence="2">
    <location>
        <begin position="438"/>
        <end position="457"/>
    </location>
</feature>
<dbReference type="OrthoDB" id="2373987at2759"/>
<sequence length="760" mass="83195">MVKSSAAGYAPSPSRDAFASPPLPPDAAAGDNEAARPRDPLLSSAISLAAAEPVFPLLQRVRAEVERVVDTPLSWDQLRSPTLNFSVVRPLVLKLTRGERPAISLIYCLLVVRAHFLERADEDLAFAIVNTSRADLCELLAIKGLSAYGVAPKSYELLHVLTTAFNPFAGATLDMFDPDEDVDPEALQEMEDFGRHQSSNALELAVLSKAKRFVKNALVQQVISAIDTGAVIYTPESSHALIQDNYKSRPVVQVYDWRQRPFLDHHLLRIPRIRGRVELFTFASMLALFLIVETTYSLNHINLWEALFIAWGLGFALDEWSSLQQDGLTTYFGGAFNVLDSIWCLVYFAYLGLRVVGLRTSDESINMLAFDTLGLGGCVLLPRLTISLLRGNVVLLALSKMIREFSVFMGLAFLTASGFLCTFRILSRGNGNWDLGHIAWLMLKIWLGSAFLGFDAAQQFHPFFGPILMTLFAILAQTLLLTILISLLSSTFAAVQANADTEIVYQMALRTVERAKADPLTCYAPPLNTLALVILLPFRYCSSPRTLHKVQVYLARLLNLPILLCLALHTRATYHKRSTLFLAAQRTSRLLARIPRTVLGGVVPMLEGSVEQVAKEVFERQITEQGRRVASIDDATPPEAEPVTTDSSSDKGKGAASTSQKTKDRTGSLGSLNSPLALIFGHQATAGIAHPASRSQSLPVIGDQNLENRLSRIEEALQILVGEVVKSSPGVAKDDDVEGGSASSKTAEPLKDLSGRLEEL</sequence>
<evidence type="ECO:0000313" key="6">
    <source>
        <dbReference type="Proteomes" id="UP000777482"/>
    </source>
</evidence>
<proteinExistence type="predicted"/>
<feature type="transmembrane region" description="Helical" evidence="2">
    <location>
        <begin position="365"/>
        <end position="385"/>
    </location>
</feature>
<dbReference type="InterPro" id="IPR052971">
    <property type="entry name" value="TRP_calcium_channel"/>
</dbReference>
<feature type="transmembrane region" description="Helical" evidence="2">
    <location>
        <begin position="463"/>
        <end position="488"/>
    </location>
</feature>
<evidence type="ECO:0000259" key="4">
    <source>
        <dbReference type="Pfam" id="PF23317"/>
    </source>
</evidence>
<feature type="region of interest" description="Disordered" evidence="1">
    <location>
        <begin position="628"/>
        <end position="669"/>
    </location>
</feature>
<reference evidence="5 6" key="1">
    <citation type="submission" date="2020-11" db="EMBL/GenBank/DDBJ databases">
        <title>Kefir isolates.</title>
        <authorList>
            <person name="Marcisauskas S."/>
            <person name="Kim Y."/>
            <person name="Blasche S."/>
        </authorList>
    </citation>
    <scope>NUCLEOTIDE SEQUENCE [LARGE SCALE GENOMIC DNA]</scope>
    <source>
        <strain evidence="5 6">KR</strain>
    </source>
</reference>
<evidence type="ECO:0000256" key="1">
    <source>
        <dbReference type="SAM" id="MobiDB-lite"/>
    </source>
</evidence>
<feature type="region of interest" description="Disordered" evidence="1">
    <location>
        <begin position="1"/>
        <end position="35"/>
    </location>
</feature>
<name>A0A9P7B2X5_RHOMI</name>
<feature type="domain" description="Calcium channel YVC1-like C-terminal transmembrane" evidence="4">
    <location>
        <begin position="282"/>
        <end position="571"/>
    </location>
</feature>
<dbReference type="Pfam" id="PF23190">
    <property type="entry name" value="LHD_TRPY1"/>
    <property type="match status" value="1"/>
</dbReference>
<organism evidence="5 6">
    <name type="scientific">Rhodotorula mucilaginosa</name>
    <name type="common">Yeast</name>
    <name type="synonym">Rhodotorula rubra</name>
    <dbReference type="NCBI Taxonomy" id="5537"/>
    <lineage>
        <taxon>Eukaryota</taxon>
        <taxon>Fungi</taxon>
        <taxon>Dikarya</taxon>
        <taxon>Basidiomycota</taxon>
        <taxon>Pucciniomycotina</taxon>
        <taxon>Microbotryomycetes</taxon>
        <taxon>Sporidiobolales</taxon>
        <taxon>Sporidiobolaceae</taxon>
        <taxon>Rhodotorula</taxon>
    </lineage>
</organism>
<keyword evidence="2" id="KW-0812">Transmembrane</keyword>
<evidence type="ECO:0000259" key="3">
    <source>
        <dbReference type="Pfam" id="PF23190"/>
    </source>
</evidence>
<dbReference type="AlphaFoldDB" id="A0A9P7B2X5"/>
<dbReference type="PANTHER" id="PTHR35859">
    <property type="entry name" value="NONSELECTIVE CATION CHANNEL PROTEIN"/>
    <property type="match status" value="1"/>
</dbReference>
<dbReference type="PANTHER" id="PTHR35859:SF1">
    <property type="entry name" value="NONSELECTIVE CATION CHANNEL PROTEIN"/>
    <property type="match status" value="1"/>
</dbReference>
<dbReference type="EMBL" id="PUHQ01000095">
    <property type="protein sequence ID" value="KAG0656566.1"/>
    <property type="molecule type" value="Genomic_DNA"/>
</dbReference>
<feature type="region of interest" description="Disordered" evidence="1">
    <location>
        <begin position="727"/>
        <end position="760"/>
    </location>
</feature>
<evidence type="ECO:0000313" key="5">
    <source>
        <dbReference type="EMBL" id="KAG0656566.1"/>
    </source>
</evidence>
<keyword evidence="6" id="KW-1185">Reference proteome</keyword>
<dbReference type="InterPro" id="IPR056337">
    <property type="entry name" value="LHD_YVC1"/>
</dbReference>
<feature type="compositionally biased region" description="Basic and acidic residues" evidence="1">
    <location>
        <begin position="748"/>
        <end position="760"/>
    </location>
</feature>
<keyword evidence="2" id="KW-0472">Membrane</keyword>
<feature type="domain" description="YVC1 N-terminal linker helical" evidence="3">
    <location>
        <begin position="55"/>
        <end position="248"/>
    </location>
</feature>
<comment type="caution">
    <text evidence="5">The sequence shown here is derived from an EMBL/GenBank/DDBJ whole genome shotgun (WGS) entry which is preliminary data.</text>
</comment>
<feature type="transmembrane region" description="Helical" evidence="2">
    <location>
        <begin position="405"/>
        <end position="426"/>
    </location>
</feature>
<keyword evidence="2" id="KW-1133">Transmembrane helix</keyword>
<dbReference type="InterPro" id="IPR056336">
    <property type="entry name" value="YVC1_C"/>
</dbReference>